<evidence type="ECO:0000313" key="2">
    <source>
        <dbReference type="Proteomes" id="UP000887159"/>
    </source>
</evidence>
<proteinExistence type="predicted"/>
<dbReference type="Proteomes" id="UP000887159">
    <property type="component" value="Unassembled WGS sequence"/>
</dbReference>
<dbReference type="EMBL" id="BMAU01021243">
    <property type="protein sequence ID" value="GFY03869.1"/>
    <property type="molecule type" value="Genomic_DNA"/>
</dbReference>
<organism evidence="1 2">
    <name type="scientific">Trichonephila clavipes</name>
    <name type="common">Golden silk orbweaver</name>
    <name type="synonym">Nephila clavipes</name>
    <dbReference type="NCBI Taxonomy" id="2585209"/>
    <lineage>
        <taxon>Eukaryota</taxon>
        <taxon>Metazoa</taxon>
        <taxon>Ecdysozoa</taxon>
        <taxon>Arthropoda</taxon>
        <taxon>Chelicerata</taxon>
        <taxon>Arachnida</taxon>
        <taxon>Araneae</taxon>
        <taxon>Araneomorphae</taxon>
        <taxon>Entelegynae</taxon>
        <taxon>Araneoidea</taxon>
        <taxon>Nephilidae</taxon>
        <taxon>Trichonephila</taxon>
    </lineage>
</organism>
<sequence>MERYGYLIVDSSGACVYQIHNILYRDIINCVKNAIEQKNDDGNSILYFRILNNSDIVKYLHTGKKDINYSYVYLHQLSLSEPYYIYQGANKLYKDLLQCIIDVKSTETKVPDSPSHRVKVGYLKILNADELLIDLHAPMTFFISLFAMERYGYLILSSAKTYDYIHYELSPNILDCLRDVLTGSNLDEETKNEFTILKS</sequence>
<comment type="caution">
    <text evidence="1">The sequence shown here is derived from an EMBL/GenBank/DDBJ whole genome shotgun (WGS) entry which is preliminary data.</text>
</comment>
<evidence type="ECO:0000313" key="1">
    <source>
        <dbReference type="EMBL" id="GFY03869.1"/>
    </source>
</evidence>
<name>A0A8X6RZ69_TRICX</name>
<gene>
    <name evidence="1" type="primary">AVEN_139318_1</name>
    <name evidence="1" type="ORF">TNCV_1196491</name>
</gene>
<dbReference type="AlphaFoldDB" id="A0A8X6RZ69"/>
<reference evidence="1" key="1">
    <citation type="submission" date="2020-08" db="EMBL/GenBank/DDBJ databases">
        <title>Multicomponent nature underlies the extraordinary mechanical properties of spider dragline silk.</title>
        <authorList>
            <person name="Kono N."/>
            <person name="Nakamura H."/>
            <person name="Mori M."/>
            <person name="Yoshida Y."/>
            <person name="Ohtoshi R."/>
            <person name="Malay A.D."/>
            <person name="Moran D.A.P."/>
            <person name="Tomita M."/>
            <person name="Numata K."/>
            <person name="Arakawa K."/>
        </authorList>
    </citation>
    <scope>NUCLEOTIDE SEQUENCE</scope>
</reference>
<accession>A0A8X6RZ69</accession>
<protein>
    <submittedName>
        <fullName evidence="1">Uncharacterized protein</fullName>
    </submittedName>
</protein>
<keyword evidence="2" id="KW-1185">Reference proteome</keyword>